<dbReference type="Proteomes" id="UP000824120">
    <property type="component" value="Chromosome 8"/>
</dbReference>
<comment type="caution">
    <text evidence="1">The sequence shown here is derived from an EMBL/GenBank/DDBJ whole genome shotgun (WGS) entry which is preliminary data.</text>
</comment>
<dbReference type="OrthoDB" id="1244840at2759"/>
<evidence type="ECO:0000313" key="2">
    <source>
        <dbReference type="Proteomes" id="UP000824120"/>
    </source>
</evidence>
<proteinExistence type="predicted"/>
<keyword evidence="2" id="KW-1185">Reference proteome</keyword>
<dbReference type="EMBL" id="JACXVP010000008">
    <property type="protein sequence ID" value="KAG5591948.1"/>
    <property type="molecule type" value="Genomic_DNA"/>
</dbReference>
<accession>A0A9J5XXP1</accession>
<name>A0A9J5XXP1_SOLCO</name>
<gene>
    <name evidence="1" type="ORF">H5410_042462</name>
</gene>
<reference evidence="1 2" key="1">
    <citation type="submission" date="2020-09" db="EMBL/GenBank/DDBJ databases">
        <title>De no assembly of potato wild relative species, Solanum commersonii.</title>
        <authorList>
            <person name="Cho K."/>
        </authorList>
    </citation>
    <scope>NUCLEOTIDE SEQUENCE [LARGE SCALE GENOMIC DNA]</scope>
    <source>
        <strain evidence="1">LZ3.2</strain>
        <tissue evidence="1">Leaf</tissue>
    </source>
</reference>
<dbReference type="AlphaFoldDB" id="A0A9J5XXP1"/>
<organism evidence="1 2">
    <name type="scientific">Solanum commersonii</name>
    <name type="common">Commerson's wild potato</name>
    <name type="synonym">Commerson's nightshade</name>
    <dbReference type="NCBI Taxonomy" id="4109"/>
    <lineage>
        <taxon>Eukaryota</taxon>
        <taxon>Viridiplantae</taxon>
        <taxon>Streptophyta</taxon>
        <taxon>Embryophyta</taxon>
        <taxon>Tracheophyta</taxon>
        <taxon>Spermatophyta</taxon>
        <taxon>Magnoliopsida</taxon>
        <taxon>eudicotyledons</taxon>
        <taxon>Gunneridae</taxon>
        <taxon>Pentapetalae</taxon>
        <taxon>asterids</taxon>
        <taxon>lamiids</taxon>
        <taxon>Solanales</taxon>
        <taxon>Solanaceae</taxon>
        <taxon>Solanoideae</taxon>
        <taxon>Solaneae</taxon>
        <taxon>Solanum</taxon>
    </lineage>
</organism>
<evidence type="ECO:0000313" key="1">
    <source>
        <dbReference type="EMBL" id="KAG5591948.1"/>
    </source>
</evidence>
<sequence>MQQWSGTLIPGTVRHILNRLRRKNWKQFHKELIVALCGAMIYQVWRARNWKLFKGNHYKYKYVCDTN</sequence>
<protein>
    <submittedName>
        <fullName evidence="1">Uncharacterized protein</fullName>
    </submittedName>
</protein>